<dbReference type="AlphaFoldDB" id="A0A858RQB7"/>
<evidence type="ECO:0000313" key="3">
    <source>
        <dbReference type="EMBL" id="QJE98320.1"/>
    </source>
</evidence>
<protein>
    <submittedName>
        <fullName evidence="3">Uncharacterized protein</fullName>
    </submittedName>
</protein>
<evidence type="ECO:0000256" key="2">
    <source>
        <dbReference type="SAM" id="Phobius"/>
    </source>
</evidence>
<gene>
    <name evidence="3" type="ORF">HHL09_21895</name>
</gene>
<dbReference type="Proteomes" id="UP000501812">
    <property type="component" value="Chromosome"/>
</dbReference>
<keyword evidence="2" id="KW-0472">Membrane</keyword>
<evidence type="ECO:0000256" key="1">
    <source>
        <dbReference type="SAM" id="MobiDB-lite"/>
    </source>
</evidence>
<keyword evidence="4" id="KW-1185">Reference proteome</keyword>
<dbReference type="EMBL" id="CP051774">
    <property type="protein sequence ID" value="QJE98320.1"/>
    <property type="molecule type" value="Genomic_DNA"/>
</dbReference>
<dbReference type="NCBIfam" id="NF042425">
    <property type="entry name" value="Amuc_1099_fam"/>
    <property type="match status" value="1"/>
</dbReference>
<sequence>MNLSEDPSDRLIDSLLREQRRGHPDEALLREINRGLDVAKTQMLHPGSARKRNYVAAAAVLAFLCLIGLSWSAIQRAIEKSRGFEAARKVEQERHAGVLKRERQDLEAKIQTAKEGPSLSPRDDKQVLSNREAVEEPVVPQPAETVDSEEEGLNLRFVAVEKEESPGAIFAHDPDGKTGEPGRLIEPRAYLADTGRINFKGSKIVLTSSKDPESLTNPSSVLASSYVGQSSGRGVMLLLPGTGKRGDPPAQLLFVDDRFSEFPAGSTLLVNASTKDIRFILEKDQLDCPSGEQVIIKDPPVNKIGMTPVRGLFRKDEEWRIFFSALWPQPGPNGRALQVCFDGRSPEVMIMGIRENLAVTHASDKTSPAEAVAKEDKDDGKPEVVVNGEVARAAEDPGKDLARLAFVGSAATKWYVQFGFESEGKWSPRLTGMTSLGKRLQNRISALKMLAPGSVFFEDGDMAGCFKFNAIVEREIVDARTGLKRTAKIAQYEDLRPGFRGRFYESISGLPEADLEKAAYQDPAAAFEFFPEGGGKGRFEVQLGERFSLPPGIAQPRYLLKSMDARSVTLEYKDQSGQTKTSTLSLK</sequence>
<name>A0A858RQB7_9BACT</name>
<feature type="region of interest" description="Disordered" evidence="1">
    <location>
        <begin position="110"/>
        <end position="147"/>
    </location>
</feature>
<dbReference type="InterPro" id="IPR049974">
    <property type="entry name" value="Amuc_1099-like"/>
</dbReference>
<organism evidence="3 4">
    <name type="scientific">Luteolibacter luteus</name>
    <dbReference type="NCBI Taxonomy" id="2728835"/>
    <lineage>
        <taxon>Bacteria</taxon>
        <taxon>Pseudomonadati</taxon>
        <taxon>Verrucomicrobiota</taxon>
        <taxon>Verrucomicrobiia</taxon>
        <taxon>Verrucomicrobiales</taxon>
        <taxon>Verrucomicrobiaceae</taxon>
        <taxon>Luteolibacter</taxon>
    </lineage>
</organism>
<proteinExistence type="predicted"/>
<keyword evidence="2" id="KW-1133">Transmembrane helix</keyword>
<dbReference type="RefSeq" id="WP_169456779.1">
    <property type="nucleotide sequence ID" value="NZ_CP051774.1"/>
</dbReference>
<evidence type="ECO:0000313" key="4">
    <source>
        <dbReference type="Proteomes" id="UP000501812"/>
    </source>
</evidence>
<feature type="transmembrane region" description="Helical" evidence="2">
    <location>
        <begin position="54"/>
        <end position="74"/>
    </location>
</feature>
<reference evidence="3 4" key="1">
    <citation type="submission" date="2020-04" db="EMBL/GenBank/DDBJ databases">
        <title>Luteolibacter sp. G-1-1-1 isolated from soil.</title>
        <authorList>
            <person name="Dahal R.H."/>
        </authorList>
    </citation>
    <scope>NUCLEOTIDE SEQUENCE [LARGE SCALE GENOMIC DNA]</scope>
    <source>
        <strain evidence="3 4">G-1-1-1</strain>
    </source>
</reference>
<keyword evidence="2" id="KW-0812">Transmembrane</keyword>
<dbReference type="KEGG" id="luo:HHL09_21895"/>
<accession>A0A858RQB7</accession>